<dbReference type="InterPro" id="IPR008255">
    <property type="entry name" value="Pyr_nucl-diS_OxRdtase_2_AS"/>
</dbReference>
<comment type="cofactor">
    <cofactor evidence="8">
        <name>FAD</name>
        <dbReference type="ChEBI" id="CHEBI:57692"/>
    </cofactor>
    <text evidence="8">Binds 1 FAD per subunit.</text>
</comment>
<keyword evidence="5" id="KW-1015">Disulfide bond</keyword>
<keyword evidence="8" id="KW-0521">NADP</keyword>
<name>A0A3B1DLI0_9GAMM</name>
<dbReference type="InterPro" id="IPR050097">
    <property type="entry name" value="Ferredoxin-NADP_redctase_2"/>
</dbReference>
<dbReference type="RefSeq" id="WP_158349086.1">
    <property type="nucleotide sequence ID" value="NZ_LR025085.1"/>
</dbReference>
<dbReference type="Pfam" id="PF07992">
    <property type="entry name" value="Pyr_redox_2"/>
    <property type="match status" value="1"/>
</dbReference>
<dbReference type="GO" id="GO:0019430">
    <property type="term" value="P:removal of superoxide radicals"/>
    <property type="evidence" value="ECO:0007669"/>
    <property type="project" value="UniProtKB-UniRule"/>
</dbReference>
<dbReference type="Gene3D" id="3.50.50.60">
    <property type="entry name" value="FAD/NAD(P)-binding domain"/>
    <property type="match status" value="2"/>
</dbReference>
<evidence type="ECO:0000256" key="4">
    <source>
        <dbReference type="ARBA" id="ARBA00023002"/>
    </source>
</evidence>
<evidence type="ECO:0000313" key="10">
    <source>
        <dbReference type="EMBL" id="VAX76561.1"/>
    </source>
</evidence>
<dbReference type="NCBIfam" id="TIGR01292">
    <property type="entry name" value="TRX_reduct"/>
    <property type="match status" value="1"/>
</dbReference>
<evidence type="ECO:0000256" key="7">
    <source>
        <dbReference type="RuleBase" id="RU003880"/>
    </source>
</evidence>
<dbReference type="OrthoDB" id="9806179at2"/>
<dbReference type="Proteomes" id="UP000271849">
    <property type="component" value="Chromosome"/>
</dbReference>
<dbReference type="PRINTS" id="PR00368">
    <property type="entry name" value="FADPNR"/>
</dbReference>
<dbReference type="PRINTS" id="PR00469">
    <property type="entry name" value="PNDRDTASEII"/>
</dbReference>
<evidence type="ECO:0000256" key="5">
    <source>
        <dbReference type="ARBA" id="ARBA00023157"/>
    </source>
</evidence>
<sequence length="319" mass="35701">MNQLNNKYSQLIIIGSGPAGYTAAIYAARSNIDTILVTGPERGGQLIKTNEIENWPGDYDNLSGINLMNRMFNHVKKFSINIIDDIIISVNFENRPFKINGEKYQYFCQAVIIATGSSTRLLNIPAENIYMGKGVSTCAVCDGFFYKDKHVAIVGGGNTAIEETIYLSNISRIVYLIHRRNKFRADKILISRLYEKIKKNKNIVILFNTIVLDILGNNDEMKSIKIYSKENEKTKIINISGLFIAIGHTPNSIIFSKFIDIKNNYVKINYDNNSIKTQTNIPGIFAAGDVSDHIYRQAITASASGCMAAIDAEKYLNNI</sequence>
<evidence type="ECO:0000256" key="3">
    <source>
        <dbReference type="ARBA" id="ARBA00022827"/>
    </source>
</evidence>
<keyword evidence="6 7" id="KW-0676">Redox-active center</keyword>
<proteinExistence type="inferred from homology"/>
<comment type="catalytic activity">
    <reaction evidence="7">
        <text>[thioredoxin]-dithiol + NADP(+) = [thioredoxin]-disulfide + NADPH + H(+)</text>
        <dbReference type="Rhea" id="RHEA:20345"/>
        <dbReference type="Rhea" id="RHEA-COMP:10698"/>
        <dbReference type="Rhea" id="RHEA-COMP:10700"/>
        <dbReference type="ChEBI" id="CHEBI:15378"/>
        <dbReference type="ChEBI" id="CHEBI:29950"/>
        <dbReference type="ChEBI" id="CHEBI:50058"/>
        <dbReference type="ChEBI" id="CHEBI:57783"/>
        <dbReference type="ChEBI" id="CHEBI:58349"/>
        <dbReference type="EC" id="1.8.1.9"/>
    </reaction>
</comment>
<dbReference type="GO" id="GO:0005737">
    <property type="term" value="C:cytoplasm"/>
    <property type="evidence" value="ECO:0007669"/>
    <property type="project" value="InterPro"/>
</dbReference>
<evidence type="ECO:0000256" key="8">
    <source>
        <dbReference type="RuleBase" id="RU003881"/>
    </source>
</evidence>
<comment type="similarity">
    <text evidence="1 7">Belongs to the class-II pyridine nucleotide-disulfide oxidoreductase family.</text>
</comment>
<evidence type="ECO:0000256" key="2">
    <source>
        <dbReference type="ARBA" id="ARBA00022630"/>
    </source>
</evidence>
<evidence type="ECO:0000256" key="1">
    <source>
        <dbReference type="ARBA" id="ARBA00009333"/>
    </source>
</evidence>
<organism evidence="10 11">
    <name type="scientific">Buchnera aphidicola</name>
    <name type="common">Cinara strobi</name>
    <dbReference type="NCBI Taxonomy" id="1921549"/>
    <lineage>
        <taxon>Bacteria</taxon>
        <taxon>Pseudomonadati</taxon>
        <taxon>Pseudomonadota</taxon>
        <taxon>Gammaproteobacteria</taxon>
        <taxon>Enterobacterales</taxon>
        <taxon>Erwiniaceae</taxon>
        <taxon>Buchnera</taxon>
    </lineage>
</organism>
<dbReference type="PANTHER" id="PTHR48105">
    <property type="entry name" value="THIOREDOXIN REDUCTASE 1-RELATED-RELATED"/>
    <property type="match status" value="1"/>
</dbReference>
<gene>
    <name evidence="10" type="primary">trxB</name>
    <name evidence="10" type="ORF">BUCINSTRO3249_0206</name>
</gene>
<dbReference type="EMBL" id="LR025085">
    <property type="protein sequence ID" value="VAX76561.1"/>
    <property type="molecule type" value="Genomic_DNA"/>
</dbReference>
<keyword evidence="4 7" id="KW-0560">Oxidoreductase</keyword>
<dbReference type="InterPro" id="IPR023753">
    <property type="entry name" value="FAD/NAD-binding_dom"/>
</dbReference>
<evidence type="ECO:0000259" key="9">
    <source>
        <dbReference type="Pfam" id="PF07992"/>
    </source>
</evidence>
<dbReference type="EC" id="1.8.1.9" evidence="7"/>
<comment type="subunit">
    <text evidence="7">Homodimer.</text>
</comment>
<evidence type="ECO:0000313" key="11">
    <source>
        <dbReference type="Proteomes" id="UP000271849"/>
    </source>
</evidence>
<dbReference type="STRING" id="1921549.GCA_900128825_00205"/>
<keyword evidence="3 7" id="KW-0274">FAD</keyword>
<dbReference type="PROSITE" id="PS00573">
    <property type="entry name" value="PYRIDINE_REDOX_2"/>
    <property type="match status" value="1"/>
</dbReference>
<keyword evidence="2 7" id="KW-0285">Flavoprotein</keyword>
<dbReference type="SUPFAM" id="SSF51905">
    <property type="entry name" value="FAD/NAD(P)-binding domain"/>
    <property type="match status" value="1"/>
</dbReference>
<feature type="domain" description="FAD/NAD(P)-binding" evidence="9">
    <location>
        <begin position="10"/>
        <end position="305"/>
    </location>
</feature>
<dbReference type="AlphaFoldDB" id="A0A3B1DLI0"/>
<evidence type="ECO:0000256" key="6">
    <source>
        <dbReference type="ARBA" id="ARBA00023284"/>
    </source>
</evidence>
<dbReference type="GO" id="GO:0004791">
    <property type="term" value="F:thioredoxin-disulfide reductase (NADPH) activity"/>
    <property type="evidence" value="ECO:0007669"/>
    <property type="project" value="UniProtKB-UniRule"/>
</dbReference>
<reference evidence="11" key="1">
    <citation type="submission" date="2018-09" db="EMBL/GenBank/DDBJ databases">
        <authorList>
            <person name="Manzano-Marin A."/>
            <person name="Manzano-Marin A."/>
        </authorList>
    </citation>
    <scope>NUCLEOTIDE SEQUENCE [LARGE SCALE GENOMIC DNA]</scope>
    <source>
        <strain evidence="11">BuCistrobi</strain>
    </source>
</reference>
<dbReference type="InterPro" id="IPR005982">
    <property type="entry name" value="Thioredox_Rdtase"/>
</dbReference>
<dbReference type="InterPro" id="IPR036188">
    <property type="entry name" value="FAD/NAD-bd_sf"/>
</dbReference>
<protein>
    <recommendedName>
        <fullName evidence="7">Thioredoxin reductase</fullName>
        <ecNumber evidence="7">1.8.1.9</ecNumber>
    </recommendedName>
</protein>
<accession>A0A3B1DLI0</accession>